<reference evidence="7" key="1">
    <citation type="submission" date="2022-10" db="EMBL/GenBank/DDBJ databases">
        <title>Roseovarius pelagicus sp. nov., isolated from Arctic seawater.</title>
        <authorList>
            <person name="Hong Y.W."/>
            <person name="Hwang C.Y."/>
        </authorList>
    </citation>
    <scope>NUCLEOTIDE SEQUENCE</scope>
    <source>
        <strain evidence="7">HL-MP18</strain>
    </source>
</reference>
<dbReference type="InterPro" id="IPR037150">
    <property type="entry name" value="H-NS_C_dom_sf"/>
</dbReference>
<proteinExistence type="inferred from homology"/>
<keyword evidence="3" id="KW-0963">Cytoplasm</keyword>
<protein>
    <submittedName>
        <fullName evidence="7">H-NS histone family protein</fullName>
    </submittedName>
</protein>
<name>A0ABY6D947_9RHOB</name>
<dbReference type="InterPro" id="IPR027444">
    <property type="entry name" value="H-NS_C_dom"/>
</dbReference>
<evidence type="ECO:0000256" key="5">
    <source>
        <dbReference type="SAM" id="MobiDB-lite"/>
    </source>
</evidence>
<organism evidence="7 8">
    <name type="scientific">Roseovarius pelagicus</name>
    <dbReference type="NCBI Taxonomy" id="2980108"/>
    <lineage>
        <taxon>Bacteria</taxon>
        <taxon>Pseudomonadati</taxon>
        <taxon>Pseudomonadota</taxon>
        <taxon>Alphaproteobacteria</taxon>
        <taxon>Rhodobacterales</taxon>
        <taxon>Roseobacteraceae</taxon>
        <taxon>Roseovarius</taxon>
    </lineage>
</organism>
<dbReference type="Proteomes" id="UP001064087">
    <property type="component" value="Chromosome"/>
</dbReference>
<comment type="similarity">
    <text evidence="2">Belongs to the histone-like protein H-NS family.</text>
</comment>
<feature type="domain" description="DNA-binding protein H-NS-like C-terminal" evidence="6">
    <location>
        <begin position="70"/>
        <end position="115"/>
    </location>
</feature>
<feature type="region of interest" description="Disordered" evidence="5">
    <location>
        <begin position="60"/>
        <end position="103"/>
    </location>
</feature>
<keyword evidence="8" id="KW-1185">Reference proteome</keyword>
<dbReference type="SUPFAM" id="SSF81273">
    <property type="entry name" value="H-NS histone-like proteins"/>
    <property type="match status" value="1"/>
</dbReference>
<dbReference type="PANTHER" id="PTHR38097:SF2">
    <property type="entry name" value="DNA-BINDING PROTEIN STPA"/>
    <property type="match status" value="1"/>
</dbReference>
<keyword evidence="4" id="KW-0238">DNA-binding</keyword>
<sequence length="117" mass="12839">MSQIDLKKMSMSELRALEKKVARAIVSRQKQERKDALAVVEAKAKQLGYSLNELLDNAKSGTKEAAAKSAKRGKPVAPKYRNPEDPSQTWTGRGRQPNWIKEAVASGTPIETFAIGS</sequence>
<dbReference type="Pfam" id="PF00816">
    <property type="entry name" value="Histone_HNS"/>
    <property type="match status" value="1"/>
</dbReference>
<comment type="subcellular location">
    <subcellularLocation>
        <location evidence="1">Cytoplasm</location>
        <location evidence="1">Nucleoid</location>
    </subcellularLocation>
</comment>
<evidence type="ECO:0000313" key="7">
    <source>
        <dbReference type="EMBL" id="UXX82664.1"/>
    </source>
</evidence>
<dbReference type="PANTHER" id="PTHR38097">
    <property type="match status" value="1"/>
</dbReference>
<dbReference type="RefSeq" id="WP_165193803.1">
    <property type="nucleotide sequence ID" value="NZ_CP106738.1"/>
</dbReference>
<dbReference type="Gene3D" id="4.10.430.10">
    <property type="entry name" value="Histone-like protein H-NS, C-terminal domain"/>
    <property type="match status" value="1"/>
</dbReference>
<dbReference type="SMART" id="SM00528">
    <property type="entry name" value="HNS"/>
    <property type="match status" value="1"/>
</dbReference>
<evidence type="ECO:0000256" key="2">
    <source>
        <dbReference type="ARBA" id="ARBA00010610"/>
    </source>
</evidence>
<evidence type="ECO:0000256" key="3">
    <source>
        <dbReference type="ARBA" id="ARBA00022490"/>
    </source>
</evidence>
<accession>A0ABY6D947</accession>
<gene>
    <name evidence="7" type="ORF">N7U68_16475</name>
</gene>
<evidence type="ECO:0000256" key="4">
    <source>
        <dbReference type="ARBA" id="ARBA00023125"/>
    </source>
</evidence>
<evidence type="ECO:0000313" key="8">
    <source>
        <dbReference type="Proteomes" id="UP001064087"/>
    </source>
</evidence>
<evidence type="ECO:0000259" key="6">
    <source>
        <dbReference type="SMART" id="SM00528"/>
    </source>
</evidence>
<evidence type="ECO:0000256" key="1">
    <source>
        <dbReference type="ARBA" id="ARBA00004453"/>
    </source>
</evidence>
<dbReference type="EMBL" id="CP106738">
    <property type="protein sequence ID" value="UXX82664.1"/>
    <property type="molecule type" value="Genomic_DNA"/>
</dbReference>